<evidence type="ECO:0000256" key="1">
    <source>
        <dbReference type="ARBA" id="ARBA00001974"/>
    </source>
</evidence>
<keyword evidence="2" id="KW-0285">Flavoprotein</keyword>
<evidence type="ECO:0000313" key="7">
    <source>
        <dbReference type="EMBL" id="GII30312.1"/>
    </source>
</evidence>
<evidence type="ECO:0000256" key="3">
    <source>
        <dbReference type="ARBA" id="ARBA00022827"/>
    </source>
</evidence>
<dbReference type="Gene3D" id="3.30.390.30">
    <property type="match status" value="1"/>
</dbReference>
<organism evidence="7 8">
    <name type="scientific">Planotetraspora mira</name>
    <dbReference type="NCBI Taxonomy" id="58121"/>
    <lineage>
        <taxon>Bacteria</taxon>
        <taxon>Bacillati</taxon>
        <taxon>Actinomycetota</taxon>
        <taxon>Actinomycetes</taxon>
        <taxon>Streptosporangiales</taxon>
        <taxon>Streptosporangiaceae</taxon>
        <taxon>Planotetraspora</taxon>
    </lineage>
</organism>
<evidence type="ECO:0000313" key="8">
    <source>
        <dbReference type="Proteomes" id="UP000650628"/>
    </source>
</evidence>
<dbReference type="Pfam" id="PF14759">
    <property type="entry name" value="Reductase_C"/>
    <property type="match status" value="1"/>
</dbReference>
<dbReference type="Gene3D" id="3.50.50.60">
    <property type="entry name" value="FAD/NAD(P)-binding domain"/>
    <property type="match status" value="2"/>
</dbReference>
<dbReference type="Pfam" id="PF07992">
    <property type="entry name" value="Pyr_redox_2"/>
    <property type="match status" value="1"/>
</dbReference>
<name>A0A8J3TS34_9ACTN</name>
<evidence type="ECO:0000256" key="4">
    <source>
        <dbReference type="ARBA" id="ARBA00023002"/>
    </source>
</evidence>
<dbReference type="EMBL" id="BOOO01000019">
    <property type="protein sequence ID" value="GII30312.1"/>
    <property type="molecule type" value="Genomic_DNA"/>
</dbReference>
<dbReference type="PANTHER" id="PTHR43557:SF2">
    <property type="entry name" value="RIESKE DOMAIN-CONTAINING PROTEIN-RELATED"/>
    <property type="match status" value="1"/>
</dbReference>
<comment type="cofactor">
    <cofactor evidence="1">
        <name>FAD</name>
        <dbReference type="ChEBI" id="CHEBI:57692"/>
    </cofactor>
</comment>
<sequence length="453" mass="47072">MSPLAGSGCLATPAEAAVPTRRSGGPMSNGTLIVGGSQAGLQVAVSLRQLGDTSPIILVGEEDHPPYQRPPLSKEFLAGEAELDSLAFRTPGFYADSGIDLVCGERVSGVSLSTSGPRGSGVAMTASGRELPFNRLALTVGAGARRLPLPGADLGGICYLREYNDAADLRTELSTATNVVVVGGGFIGLEVASAARALGRSVTVVEAAERLMARSVGPVVSEFYRQAHLRRGIDVRLSSAVSGFQGERGRVTGVTLSDGARLPADLVLVGVGVLPRTELAGQLGLVCDQGIVVDAHARTSDPWIVAAGDCTVQPHPITGQGRVRLESVQNAVAQAQVAAATLLGRLDNVISVPWFWSYQGDLRLQIAGLAAGYDTQVVRGDPADEQFSVLYYRHDRLLAVDAVNRPADYMAVRKALGQGASIAPDRATDPDIPLRSLIGGPAPAAPAVHRAEA</sequence>
<protein>
    <submittedName>
        <fullName evidence="7">Ferredoxin</fullName>
    </submittedName>
</protein>
<keyword evidence="8" id="KW-1185">Reference proteome</keyword>
<dbReference type="GO" id="GO:0016651">
    <property type="term" value="F:oxidoreductase activity, acting on NAD(P)H"/>
    <property type="evidence" value="ECO:0007669"/>
    <property type="project" value="TreeGrafter"/>
</dbReference>
<keyword evidence="4" id="KW-0560">Oxidoreductase</keyword>
<feature type="domain" description="Reductase C-terminal" evidence="6">
    <location>
        <begin position="354"/>
        <end position="437"/>
    </location>
</feature>
<gene>
    <name evidence="7" type="ORF">Pmi06nite_37540</name>
</gene>
<dbReference type="InterPro" id="IPR028202">
    <property type="entry name" value="Reductase_C"/>
</dbReference>
<dbReference type="SUPFAM" id="SSF51905">
    <property type="entry name" value="FAD/NAD(P)-binding domain"/>
    <property type="match status" value="1"/>
</dbReference>
<dbReference type="AlphaFoldDB" id="A0A8J3TS34"/>
<keyword evidence="3" id="KW-0274">FAD</keyword>
<evidence type="ECO:0000259" key="5">
    <source>
        <dbReference type="Pfam" id="PF07992"/>
    </source>
</evidence>
<feature type="domain" description="FAD/NAD(P)-binding" evidence="5">
    <location>
        <begin position="32"/>
        <end position="335"/>
    </location>
</feature>
<comment type="caution">
    <text evidence="7">The sequence shown here is derived from an EMBL/GenBank/DDBJ whole genome shotgun (WGS) entry which is preliminary data.</text>
</comment>
<dbReference type="PRINTS" id="PR00411">
    <property type="entry name" value="PNDRDTASEI"/>
</dbReference>
<accession>A0A8J3TS34</accession>
<dbReference type="GO" id="GO:0005737">
    <property type="term" value="C:cytoplasm"/>
    <property type="evidence" value="ECO:0007669"/>
    <property type="project" value="TreeGrafter"/>
</dbReference>
<dbReference type="InterPro" id="IPR016156">
    <property type="entry name" value="FAD/NAD-linked_Rdtase_dimer_sf"/>
</dbReference>
<evidence type="ECO:0000256" key="2">
    <source>
        <dbReference type="ARBA" id="ARBA00022630"/>
    </source>
</evidence>
<dbReference type="PRINTS" id="PR00368">
    <property type="entry name" value="FADPNR"/>
</dbReference>
<dbReference type="InterPro" id="IPR036188">
    <property type="entry name" value="FAD/NAD-bd_sf"/>
</dbReference>
<evidence type="ECO:0000259" key="6">
    <source>
        <dbReference type="Pfam" id="PF14759"/>
    </source>
</evidence>
<dbReference type="SUPFAM" id="SSF55424">
    <property type="entry name" value="FAD/NAD-linked reductases, dimerisation (C-terminal) domain"/>
    <property type="match status" value="1"/>
</dbReference>
<dbReference type="InterPro" id="IPR050446">
    <property type="entry name" value="FAD-oxidoreductase/Apoptosis"/>
</dbReference>
<dbReference type="Proteomes" id="UP000650628">
    <property type="component" value="Unassembled WGS sequence"/>
</dbReference>
<dbReference type="PANTHER" id="PTHR43557">
    <property type="entry name" value="APOPTOSIS-INDUCING FACTOR 1"/>
    <property type="match status" value="1"/>
</dbReference>
<reference evidence="7 8" key="1">
    <citation type="submission" date="2021-01" db="EMBL/GenBank/DDBJ databases">
        <title>Whole genome shotgun sequence of Planotetraspora mira NBRC 15435.</title>
        <authorList>
            <person name="Komaki H."/>
            <person name="Tamura T."/>
        </authorList>
    </citation>
    <scope>NUCLEOTIDE SEQUENCE [LARGE SCALE GENOMIC DNA]</scope>
    <source>
        <strain evidence="7 8">NBRC 15435</strain>
    </source>
</reference>
<dbReference type="InterPro" id="IPR023753">
    <property type="entry name" value="FAD/NAD-binding_dom"/>
</dbReference>
<proteinExistence type="predicted"/>